<sequence length="124" mass="14745">MEDPGKRDLKKLINSYCFFQQCYKFNMQQINCEDRRLHKSIINSETPHKKIEHLEKLRDFQNLLNETERQMKKVQFAIQTFLDLNAPLQNTKDSQEATRLIEEQNGLEKKILNANMFQVGVLET</sequence>
<dbReference type="EnsemblMetazoa" id="XM_017136209.2">
    <property type="protein sequence ID" value="XP_016991698.2"/>
    <property type="gene ID" value="LOC108053522"/>
</dbReference>
<evidence type="ECO:0000313" key="2">
    <source>
        <dbReference type="EnsemblMetazoa" id="XP_016991698.2"/>
    </source>
</evidence>
<keyword evidence="1" id="KW-0175">Coiled coil</keyword>
<keyword evidence="3" id="KW-1185">Reference proteome</keyword>
<reference evidence="3" key="1">
    <citation type="journal article" date="2021" name="Elife">
        <title>Highly contiguous assemblies of 101 drosophilid genomes.</title>
        <authorList>
            <person name="Kim B.Y."/>
            <person name="Wang J.R."/>
            <person name="Miller D.E."/>
            <person name="Barmina O."/>
            <person name="Delaney E."/>
            <person name="Thompson A."/>
            <person name="Comeault A.A."/>
            <person name="Peede D."/>
            <person name="D'Agostino E.R."/>
            <person name="Pelaez J."/>
            <person name="Aguilar J.M."/>
            <person name="Haji D."/>
            <person name="Matsunaga T."/>
            <person name="Armstrong E.E."/>
            <person name="Zych M."/>
            <person name="Ogawa Y."/>
            <person name="Stamenkovic-Radak M."/>
            <person name="Jelic M."/>
            <person name="Veselinovic M.S."/>
            <person name="Tanaskovic M."/>
            <person name="Eric P."/>
            <person name="Gao J.J."/>
            <person name="Katoh T.K."/>
            <person name="Toda M.J."/>
            <person name="Watabe H."/>
            <person name="Watada M."/>
            <person name="Davis J.S."/>
            <person name="Moyle L.C."/>
            <person name="Manoli G."/>
            <person name="Bertolini E."/>
            <person name="Kostal V."/>
            <person name="Hawley R.S."/>
            <person name="Takahashi A."/>
            <person name="Jones C.D."/>
            <person name="Price D.K."/>
            <person name="Whiteman N."/>
            <person name="Kopp A."/>
            <person name="Matute D.R."/>
            <person name="Petrov D.A."/>
        </authorList>
    </citation>
    <scope>NUCLEOTIDE SEQUENCE [LARGE SCALE GENOMIC DNA]</scope>
</reference>
<accession>A0ABM5I806</accession>
<dbReference type="RefSeq" id="XP_016991698.2">
    <property type="nucleotide sequence ID" value="XM_017136209.2"/>
</dbReference>
<reference evidence="2" key="2">
    <citation type="submission" date="2025-05" db="UniProtKB">
        <authorList>
            <consortium name="EnsemblMetazoa"/>
        </authorList>
    </citation>
    <scope>IDENTIFICATION</scope>
</reference>
<feature type="coiled-coil region" evidence="1">
    <location>
        <begin position="50"/>
        <end position="77"/>
    </location>
</feature>
<name>A0ABM5I806_DRORH</name>
<dbReference type="GeneID" id="108053522"/>
<evidence type="ECO:0000313" key="3">
    <source>
        <dbReference type="Proteomes" id="UP001652680"/>
    </source>
</evidence>
<dbReference type="Proteomes" id="UP001652680">
    <property type="component" value="Unassembled WGS sequence"/>
</dbReference>
<evidence type="ECO:0000256" key="1">
    <source>
        <dbReference type="SAM" id="Coils"/>
    </source>
</evidence>
<proteinExistence type="predicted"/>
<organism evidence="2 3">
    <name type="scientific">Drosophila rhopaloa</name>
    <name type="common">Fruit fly</name>
    <dbReference type="NCBI Taxonomy" id="1041015"/>
    <lineage>
        <taxon>Eukaryota</taxon>
        <taxon>Metazoa</taxon>
        <taxon>Ecdysozoa</taxon>
        <taxon>Arthropoda</taxon>
        <taxon>Hexapoda</taxon>
        <taxon>Insecta</taxon>
        <taxon>Pterygota</taxon>
        <taxon>Neoptera</taxon>
        <taxon>Endopterygota</taxon>
        <taxon>Diptera</taxon>
        <taxon>Brachycera</taxon>
        <taxon>Muscomorpha</taxon>
        <taxon>Ephydroidea</taxon>
        <taxon>Drosophilidae</taxon>
        <taxon>Drosophila</taxon>
        <taxon>Sophophora</taxon>
    </lineage>
</organism>
<protein>
    <submittedName>
        <fullName evidence="2">Uncharacterized protein</fullName>
    </submittedName>
</protein>